<keyword evidence="5" id="KW-1185">Reference proteome</keyword>
<evidence type="ECO:0000313" key="4">
    <source>
        <dbReference type="EMBL" id="MDJ1169011.1"/>
    </source>
</evidence>
<organism evidence="4 5">
    <name type="scientific">Roseofilum acuticapitatum BLCC-M154</name>
    <dbReference type="NCBI Taxonomy" id="3022444"/>
    <lineage>
        <taxon>Bacteria</taxon>
        <taxon>Bacillati</taxon>
        <taxon>Cyanobacteriota</taxon>
        <taxon>Cyanophyceae</taxon>
        <taxon>Desertifilales</taxon>
        <taxon>Desertifilaceae</taxon>
        <taxon>Roseofilum</taxon>
        <taxon>Roseofilum acuticapitatum</taxon>
    </lineage>
</organism>
<evidence type="ECO:0000256" key="1">
    <source>
        <dbReference type="ARBA" id="ARBA00022603"/>
    </source>
</evidence>
<proteinExistence type="predicted"/>
<dbReference type="Pfam" id="PF13649">
    <property type="entry name" value="Methyltransf_25"/>
    <property type="match status" value="1"/>
</dbReference>
<dbReference type="InterPro" id="IPR029063">
    <property type="entry name" value="SAM-dependent_MTases_sf"/>
</dbReference>
<dbReference type="EMBL" id="JAQOSP010000041">
    <property type="protein sequence ID" value="MDJ1169011.1"/>
    <property type="molecule type" value="Genomic_DNA"/>
</dbReference>
<dbReference type="SUPFAM" id="SSF53335">
    <property type="entry name" value="S-adenosyl-L-methionine-dependent methyltransferases"/>
    <property type="match status" value="1"/>
</dbReference>
<dbReference type="Gene3D" id="3.40.50.150">
    <property type="entry name" value="Vaccinia Virus protein VP39"/>
    <property type="match status" value="1"/>
</dbReference>
<dbReference type="PANTHER" id="PTHR43861:SF1">
    <property type="entry name" value="TRANS-ACONITATE 2-METHYLTRANSFERASE"/>
    <property type="match status" value="1"/>
</dbReference>
<evidence type="ECO:0000259" key="3">
    <source>
        <dbReference type="Pfam" id="PF13649"/>
    </source>
</evidence>
<reference evidence="4 5" key="1">
    <citation type="submission" date="2023-01" db="EMBL/GenBank/DDBJ databases">
        <title>Novel diversity within Roseofilum (Cyanobacteria; Desertifilaceae) from marine benthic mats with descriptions of four novel species.</title>
        <authorList>
            <person name="Wang Y."/>
            <person name="Berthold D.E."/>
            <person name="Hu J."/>
            <person name="Lefler F.W."/>
            <person name="Laughinghouse H.D. IV."/>
        </authorList>
    </citation>
    <scope>NUCLEOTIDE SEQUENCE [LARGE SCALE GENOMIC DNA]</scope>
    <source>
        <strain evidence="4 5">BLCC-M154</strain>
    </source>
</reference>
<feature type="domain" description="Methyltransferase" evidence="3">
    <location>
        <begin position="42"/>
        <end position="137"/>
    </location>
</feature>
<keyword evidence="2" id="KW-0808">Transferase</keyword>
<keyword evidence="1 4" id="KW-0489">Methyltransferase</keyword>
<dbReference type="PANTHER" id="PTHR43861">
    <property type="entry name" value="TRANS-ACONITATE 2-METHYLTRANSFERASE-RELATED"/>
    <property type="match status" value="1"/>
</dbReference>
<name>A0ABT7ART7_9CYAN</name>
<accession>A0ABT7ART7</accession>
<evidence type="ECO:0000313" key="5">
    <source>
        <dbReference type="Proteomes" id="UP001235303"/>
    </source>
</evidence>
<sequence length="247" mass="28313">MSVYDPIAKQYKEKRHPNTPFNQYIEQPTYFNLLGDITGKSILDLGCGEGIYSRKFKEKGAARVVGVDISEGMITLAKEEEAKKPLGIEYILGDMQKLGQIGRFDLVTAAYSLNHAQTKEQLLEMCQTISANLKPEGRFVAINNKLDRAPESYRFLEEYGSEETVSDSLKEGQPLPTLAYKLEGKTVIIEDYYLSQATYEWAFREVGFKEIHWHEQTLSEAGIRELGEDFWQDYVQYPHMVGIECWK</sequence>
<dbReference type="Proteomes" id="UP001235303">
    <property type="component" value="Unassembled WGS sequence"/>
</dbReference>
<comment type="caution">
    <text evidence="4">The sequence shown here is derived from an EMBL/GenBank/DDBJ whole genome shotgun (WGS) entry which is preliminary data.</text>
</comment>
<evidence type="ECO:0000256" key="2">
    <source>
        <dbReference type="ARBA" id="ARBA00022679"/>
    </source>
</evidence>
<gene>
    <name evidence="4" type="ORF">PMG71_06195</name>
</gene>
<dbReference type="CDD" id="cd02440">
    <property type="entry name" value="AdoMet_MTases"/>
    <property type="match status" value="1"/>
</dbReference>
<dbReference type="GO" id="GO:0008168">
    <property type="term" value="F:methyltransferase activity"/>
    <property type="evidence" value="ECO:0007669"/>
    <property type="project" value="UniProtKB-KW"/>
</dbReference>
<protein>
    <submittedName>
        <fullName evidence="4">Class I SAM-dependent methyltransferase</fullName>
    </submittedName>
</protein>
<dbReference type="RefSeq" id="WP_283752775.1">
    <property type="nucleotide sequence ID" value="NZ_JAQOSP010000041.1"/>
</dbReference>
<dbReference type="GO" id="GO:0032259">
    <property type="term" value="P:methylation"/>
    <property type="evidence" value="ECO:0007669"/>
    <property type="project" value="UniProtKB-KW"/>
</dbReference>
<dbReference type="InterPro" id="IPR041698">
    <property type="entry name" value="Methyltransf_25"/>
</dbReference>